<proteinExistence type="inferred from homology"/>
<evidence type="ECO:0000313" key="6">
    <source>
        <dbReference type="RefSeq" id="XP_018480391.1"/>
    </source>
</evidence>
<evidence type="ECO:0000256" key="3">
    <source>
        <dbReference type="ARBA" id="ARBA00023274"/>
    </source>
</evidence>
<dbReference type="RefSeq" id="XP_018480391.1">
    <property type="nucleotide sequence ID" value="XM_018624889.2"/>
</dbReference>
<evidence type="ECO:0000259" key="4">
    <source>
        <dbReference type="Pfam" id="PF17135"/>
    </source>
</evidence>
<dbReference type="RefSeq" id="XP_018480394.1">
    <property type="nucleotide sequence ID" value="XM_018624892.2"/>
</dbReference>
<reference evidence="5" key="1">
    <citation type="journal article" date="2019" name="Database">
        <title>The radish genome database (RadishGD): an integrated information resource for radish genomics.</title>
        <authorList>
            <person name="Yu H.J."/>
            <person name="Baek S."/>
            <person name="Lee Y.J."/>
            <person name="Cho A."/>
            <person name="Mun J.H."/>
        </authorList>
    </citation>
    <scope>NUCLEOTIDE SEQUENCE [LARGE SCALE GENOMIC DNA]</scope>
    <source>
        <strain evidence="5">cv. WK10039</strain>
    </source>
</reference>
<dbReference type="FunFam" id="3.100.10.10:FF:000001">
    <property type="entry name" value="60S ribosomal protein L18"/>
    <property type="match status" value="1"/>
</dbReference>
<evidence type="ECO:0000313" key="5">
    <source>
        <dbReference type="Proteomes" id="UP000504610"/>
    </source>
</evidence>
<protein>
    <submittedName>
        <fullName evidence="6 7">60S ribosomal protein L18-2-like isoform X1</fullName>
    </submittedName>
</protein>
<keyword evidence="5" id="KW-1185">Reference proteome</keyword>
<dbReference type="KEGG" id="rsz:108851457"/>
<evidence type="ECO:0000256" key="1">
    <source>
        <dbReference type="ARBA" id="ARBA00006815"/>
    </source>
</evidence>
<dbReference type="PANTHER" id="PTHR10934:SF25">
    <property type="entry name" value="LARGE RIBOSOMAL SUBUNIT PROTEIN EL18X-RELATED"/>
    <property type="match status" value="1"/>
</dbReference>
<dbReference type="Gene3D" id="3.100.10.10">
    <property type="match status" value="1"/>
</dbReference>
<comment type="similarity">
    <text evidence="1">Belongs to the eukaryotic ribosomal protein eL18 family.</text>
</comment>
<dbReference type="GO" id="GO:0003729">
    <property type="term" value="F:mRNA binding"/>
    <property type="evidence" value="ECO:0007669"/>
    <property type="project" value="UniProtKB-ARBA"/>
</dbReference>
<gene>
    <name evidence="6 7" type="primary">LOC108851457</name>
</gene>
<sequence length="219" mass="24742">MGIDLIAGGKSKKSKRKAPKSDDVYLKLTVKLYRFLVRRTQSKFNAVILKRLFMSKVNKAPLSLSRLVEFMTGKVPFFHEDKIAVLVGTITDDLRVHEIPAIKVTALRFTERARARIEKAGGECLTFYQLAIRAPLGQNTVLLRGPENSHEAVKHFGPAPGVPHSHSKPYVRSKGRKFEKARGKRKSCGFKHFQEQECYLRGNATAKNPRSFCCCPEAW</sequence>
<feature type="domain" description="Large ribosomal subunit protein uL15/eL18" evidence="4">
    <location>
        <begin position="2"/>
        <end position="192"/>
    </location>
</feature>
<dbReference type="GeneID" id="108851457"/>
<evidence type="ECO:0000313" key="7">
    <source>
        <dbReference type="RefSeq" id="XP_018480394.1"/>
    </source>
</evidence>
<dbReference type="Proteomes" id="UP000504610">
    <property type="component" value="Chromosome 9"/>
</dbReference>
<reference evidence="6 7" key="2">
    <citation type="submission" date="2025-04" db="UniProtKB">
        <authorList>
            <consortium name="RefSeq"/>
        </authorList>
    </citation>
    <scope>IDENTIFICATION</scope>
    <source>
        <tissue evidence="6 7">Leaf</tissue>
    </source>
</reference>
<dbReference type="InterPro" id="IPR000039">
    <property type="entry name" value="Ribosomal_eL18"/>
</dbReference>
<dbReference type="GO" id="GO:0006412">
    <property type="term" value="P:translation"/>
    <property type="evidence" value="ECO:0007669"/>
    <property type="project" value="InterPro"/>
</dbReference>
<dbReference type="InterPro" id="IPR021131">
    <property type="entry name" value="Ribosomal_uL15/eL18"/>
</dbReference>
<evidence type="ECO:0000256" key="2">
    <source>
        <dbReference type="ARBA" id="ARBA00022980"/>
    </source>
</evidence>
<accession>A0A6J0N7E2</accession>
<dbReference type="AlphaFoldDB" id="A0A6J0N7E2"/>
<dbReference type="InterPro" id="IPR036227">
    <property type="entry name" value="Ribosomal_uL15/eL18_sf"/>
</dbReference>
<dbReference type="Pfam" id="PF17135">
    <property type="entry name" value="Ribosomal_L18"/>
    <property type="match status" value="1"/>
</dbReference>
<dbReference type="PANTHER" id="PTHR10934">
    <property type="entry name" value="60S RIBOSOMAL PROTEIN L18"/>
    <property type="match status" value="1"/>
</dbReference>
<name>A0A6J0N7E2_RAPSA</name>
<organism evidence="5 7">
    <name type="scientific">Raphanus sativus</name>
    <name type="common">Radish</name>
    <name type="synonym">Raphanus raphanistrum var. sativus</name>
    <dbReference type="NCBI Taxonomy" id="3726"/>
    <lineage>
        <taxon>Eukaryota</taxon>
        <taxon>Viridiplantae</taxon>
        <taxon>Streptophyta</taxon>
        <taxon>Embryophyta</taxon>
        <taxon>Tracheophyta</taxon>
        <taxon>Spermatophyta</taxon>
        <taxon>Magnoliopsida</taxon>
        <taxon>eudicotyledons</taxon>
        <taxon>Gunneridae</taxon>
        <taxon>Pentapetalae</taxon>
        <taxon>rosids</taxon>
        <taxon>malvids</taxon>
        <taxon>Brassicales</taxon>
        <taxon>Brassicaceae</taxon>
        <taxon>Brassiceae</taxon>
        <taxon>Raphanus</taxon>
    </lineage>
</organism>
<keyword evidence="3" id="KW-0687">Ribonucleoprotein</keyword>
<dbReference type="SUPFAM" id="SSF52080">
    <property type="entry name" value="Ribosomal proteins L15p and L18e"/>
    <property type="match status" value="1"/>
</dbReference>
<dbReference type="GO" id="GO:0022625">
    <property type="term" value="C:cytosolic large ribosomal subunit"/>
    <property type="evidence" value="ECO:0007669"/>
    <property type="project" value="TreeGrafter"/>
</dbReference>
<dbReference type="GO" id="GO:0003735">
    <property type="term" value="F:structural constituent of ribosome"/>
    <property type="evidence" value="ECO:0007669"/>
    <property type="project" value="InterPro"/>
</dbReference>
<keyword evidence="2 6" id="KW-0689">Ribosomal protein</keyword>